<organism evidence="10 11">
    <name type="scientific">Lophiostoma macrostomum CBS 122681</name>
    <dbReference type="NCBI Taxonomy" id="1314788"/>
    <lineage>
        <taxon>Eukaryota</taxon>
        <taxon>Fungi</taxon>
        <taxon>Dikarya</taxon>
        <taxon>Ascomycota</taxon>
        <taxon>Pezizomycotina</taxon>
        <taxon>Dothideomycetes</taxon>
        <taxon>Pleosporomycetidae</taxon>
        <taxon>Pleosporales</taxon>
        <taxon>Lophiostomataceae</taxon>
        <taxon>Lophiostoma</taxon>
    </lineage>
</organism>
<comment type="similarity">
    <text evidence="3 7">Belongs to the glycosyl hydrolase 43 family.</text>
</comment>
<dbReference type="OrthoDB" id="195678at2759"/>
<evidence type="ECO:0000256" key="6">
    <source>
        <dbReference type="ARBA" id="ARBA00023295"/>
    </source>
</evidence>
<feature type="active site" description="Proton acceptor" evidence="8">
    <location>
        <position position="84"/>
    </location>
</feature>
<comment type="catalytic activity">
    <reaction evidence="1 7">
        <text>Endohydrolysis of (1-&gt;5)-alpha-arabinofuranosidic linkages in (1-&gt;5)-arabinans.</text>
        <dbReference type="EC" id="3.2.1.99"/>
    </reaction>
</comment>
<dbReference type="Proteomes" id="UP000799324">
    <property type="component" value="Unassembled WGS sequence"/>
</dbReference>
<proteinExistence type="inferred from homology"/>
<dbReference type="PANTHER" id="PTHR43301:SF3">
    <property type="entry name" value="ARABINAN ENDO-1,5-ALPHA-L-ARABINOSIDASE A-RELATED"/>
    <property type="match status" value="1"/>
</dbReference>
<dbReference type="CDD" id="cd18831">
    <property type="entry name" value="GH43_AnAbnA-like"/>
    <property type="match status" value="1"/>
</dbReference>
<evidence type="ECO:0000313" key="11">
    <source>
        <dbReference type="Proteomes" id="UP000799324"/>
    </source>
</evidence>
<dbReference type="InterPro" id="IPR006710">
    <property type="entry name" value="Glyco_hydro_43"/>
</dbReference>
<keyword evidence="6 7" id="KW-0326">Glycosidase</keyword>
<dbReference type="InterPro" id="IPR050727">
    <property type="entry name" value="GH43_arabinanases"/>
</dbReference>
<dbReference type="SUPFAM" id="SSF75005">
    <property type="entry name" value="Arabinanase/levansucrase/invertase"/>
    <property type="match status" value="1"/>
</dbReference>
<dbReference type="PIRSF" id="PIRSF026534">
    <property type="entry name" value="Endo_alpha-L-arabinosidase"/>
    <property type="match status" value="1"/>
</dbReference>
<evidence type="ECO:0000256" key="4">
    <source>
        <dbReference type="ARBA" id="ARBA00012586"/>
    </source>
</evidence>
<evidence type="ECO:0000256" key="5">
    <source>
        <dbReference type="ARBA" id="ARBA00022801"/>
    </source>
</evidence>
<dbReference type="InterPro" id="IPR016840">
    <property type="entry name" value="Glyco_hydro_43_endo_a_Ara-ase"/>
</dbReference>
<reference evidence="10" key="1">
    <citation type="journal article" date="2020" name="Stud. Mycol.">
        <title>101 Dothideomycetes genomes: a test case for predicting lifestyles and emergence of pathogens.</title>
        <authorList>
            <person name="Haridas S."/>
            <person name="Albert R."/>
            <person name="Binder M."/>
            <person name="Bloem J."/>
            <person name="Labutti K."/>
            <person name="Salamov A."/>
            <person name="Andreopoulos B."/>
            <person name="Baker S."/>
            <person name="Barry K."/>
            <person name="Bills G."/>
            <person name="Bluhm B."/>
            <person name="Cannon C."/>
            <person name="Castanera R."/>
            <person name="Culley D."/>
            <person name="Daum C."/>
            <person name="Ezra D."/>
            <person name="Gonzalez J."/>
            <person name="Henrissat B."/>
            <person name="Kuo A."/>
            <person name="Liang C."/>
            <person name="Lipzen A."/>
            <person name="Lutzoni F."/>
            <person name="Magnuson J."/>
            <person name="Mondo S."/>
            <person name="Nolan M."/>
            <person name="Ohm R."/>
            <person name="Pangilinan J."/>
            <person name="Park H.-J."/>
            <person name="Ramirez L."/>
            <person name="Alfaro M."/>
            <person name="Sun H."/>
            <person name="Tritt A."/>
            <person name="Yoshinaga Y."/>
            <person name="Zwiers L.-H."/>
            <person name="Turgeon B."/>
            <person name="Goodwin S."/>
            <person name="Spatafora J."/>
            <person name="Crous P."/>
            <person name="Grigoriev I."/>
        </authorList>
    </citation>
    <scope>NUCLEOTIDE SEQUENCE</scope>
    <source>
        <strain evidence="10">CBS 122681</strain>
    </source>
</reference>
<dbReference type="InterPro" id="IPR023296">
    <property type="entry name" value="Glyco_hydro_beta-prop_sf"/>
</dbReference>
<keyword evidence="11" id="KW-1185">Reference proteome</keyword>
<dbReference type="EC" id="3.2.1.99" evidence="4 7"/>
<sequence length="376" mass="40789">MAEWFSAICNLWHTFAGKTGYLEAAGLPNHDSTTLAVGAIGVGWPALIVMSWRYAANEAGPSMRPLDSYPDPLPCSGNCSWIHDPNIYVEDGTYYRFSTSGNIAIATAPDLTGPWNYQGALLHSGTSIDVDAHQDIWAPNINKIGSTYYAFYSVSTMGSQDSEIGLATSTSLDAGSWTDHGSLNIPKSPAYNLIDPSLFQQTSDSSTDSYFTFGSYWNGIYQFPMSSLTAYTNEPLTNILSNTTANAAVVEGAITFQWKSFYYLFFSSGQCCSAPPNLPNPGDEYRINVCRADKVEGPYADEQGRDCLTQSGGSTVLESHGDVYAPGGQGVLFDEKSGRTVVYYHYVNPSIGYGAGDFQFGANYLDFGDGWPRVVT</sequence>
<evidence type="ECO:0000313" key="10">
    <source>
        <dbReference type="EMBL" id="KAF2659565.1"/>
    </source>
</evidence>
<evidence type="ECO:0000256" key="7">
    <source>
        <dbReference type="PIRNR" id="PIRNR026534"/>
    </source>
</evidence>
<evidence type="ECO:0000256" key="9">
    <source>
        <dbReference type="PIRSR" id="PIRSR606710-2"/>
    </source>
</evidence>
<protein>
    <recommendedName>
        <fullName evidence="4 7">Arabinan endo-1,5-alpha-L-arabinosidase</fullName>
        <ecNumber evidence="4 7">3.2.1.99</ecNumber>
    </recommendedName>
</protein>
<dbReference type="Gene3D" id="2.115.10.20">
    <property type="entry name" value="Glycosyl hydrolase domain, family 43"/>
    <property type="match status" value="1"/>
</dbReference>
<gene>
    <name evidence="10" type="ORF">K491DRAFT_702190</name>
</gene>
<feature type="site" description="Important for catalytic activity, responsible for pKa modulation of the active site Glu and correct orientation of both the proton donor and substrate" evidence="9">
    <location>
        <position position="195"/>
    </location>
</feature>
<accession>A0A6A6THU2</accession>
<keyword evidence="5 7" id="KW-0378">Hydrolase</keyword>
<evidence type="ECO:0000256" key="2">
    <source>
        <dbReference type="ARBA" id="ARBA00004834"/>
    </source>
</evidence>
<dbReference type="GO" id="GO:0046558">
    <property type="term" value="F:arabinan endo-1,5-alpha-L-arabinosidase activity"/>
    <property type="evidence" value="ECO:0007669"/>
    <property type="project" value="UniProtKB-EC"/>
</dbReference>
<comment type="pathway">
    <text evidence="2 7">Glycan metabolism; L-arabinan degradation.</text>
</comment>
<evidence type="ECO:0000256" key="8">
    <source>
        <dbReference type="PIRSR" id="PIRSR606710-1"/>
    </source>
</evidence>
<dbReference type="UniPathway" id="UPA00667"/>
<dbReference type="AlphaFoldDB" id="A0A6A6THU2"/>
<feature type="active site" description="Proton donor" evidence="8">
    <location>
        <position position="251"/>
    </location>
</feature>
<evidence type="ECO:0000256" key="3">
    <source>
        <dbReference type="ARBA" id="ARBA00009865"/>
    </source>
</evidence>
<evidence type="ECO:0000256" key="1">
    <source>
        <dbReference type="ARBA" id="ARBA00000375"/>
    </source>
</evidence>
<dbReference type="Pfam" id="PF04616">
    <property type="entry name" value="Glyco_hydro_43"/>
    <property type="match status" value="1"/>
</dbReference>
<dbReference type="PANTHER" id="PTHR43301">
    <property type="entry name" value="ARABINAN ENDO-1,5-ALPHA-L-ARABINOSIDASE"/>
    <property type="match status" value="1"/>
</dbReference>
<name>A0A6A6THU2_9PLEO</name>
<dbReference type="EMBL" id="MU004306">
    <property type="protein sequence ID" value="KAF2659565.1"/>
    <property type="molecule type" value="Genomic_DNA"/>
</dbReference>
<dbReference type="GO" id="GO:0031222">
    <property type="term" value="P:arabinan catabolic process"/>
    <property type="evidence" value="ECO:0007669"/>
    <property type="project" value="UniProtKB-UniPathway"/>
</dbReference>